<keyword evidence="1" id="KW-0862">Zinc</keyword>
<dbReference type="SUPFAM" id="SSF53098">
    <property type="entry name" value="Ribonuclease H-like"/>
    <property type="match status" value="1"/>
</dbReference>
<dbReference type="InterPro" id="IPR012337">
    <property type="entry name" value="RNaseH-like_sf"/>
</dbReference>
<feature type="compositionally biased region" description="Polar residues" evidence="2">
    <location>
        <begin position="1"/>
        <end position="10"/>
    </location>
</feature>
<dbReference type="Proteomes" id="UP000289738">
    <property type="component" value="Chromosome B06"/>
</dbReference>
<evidence type="ECO:0000259" key="4">
    <source>
        <dbReference type="PROSITE" id="PS50879"/>
    </source>
</evidence>
<evidence type="ECO:0000256" key="1">
    <source>
        <dbReference type="PROSITE-ProRule" id="PRU00047"/>
    </source>
</evidence>
<gene>
    <name evidence="5" type="ORF">Ahy_B06g085655</name>
</gene>
<accession>A0A444YVC1</accession>
<keyword evidence="1" id="KW-0863">Zinc-finger</keyword>
<feature type="compositionally biased region" description="Basic and acidic residues" evidence="2">
    <location>
        <begin position="372"/>
        <end position="385"/>
    </location>
</feature>
<dbReference type="Pfam" id="PF13456">
    <property type="entry name" value="RVT_3"/>
    <property type="match status" value="1"/>
</dbReference>
<feature type="region of interest" description="Disordered" evidence="2">
    <location>
        <begin position="1"/>
        <end position="40"/>
    </location>
</feature>
<feature type="region of interest" description="Disordered" evidence="2">
    <location>
        <begin position="280"/>
        <end position="343"/>
    </location>
</feature>
<dbReference type="InterPro" id="IPR036691">
    <property type="entry name" value="Endo/exonu/phosph_ase_sf"/>
</dbReference>
<dbReference type="GO" id="GO:0008270">
    <property type="term" value="F:zinc ion binding"/>
    <property type="evidence" value="ECO:0007669"/>
    <property type="project" value="UniProtKB-KW"/>
</dbReference>
<evidence type="ECO:0008006" key="7">
    <source>
        <dbReference type="Google" id="ProtNLM"/>
    </source>
</evidence>
<dbReference type="GO" id="GO:0004523">
    <property type="term" value="F:RNA-DNA hybrid ribonuclease activity"/>
    <property type="evidence" value="ECO:0007669"/>
    <property type="project" value="InterPro"/>
</dbReference>
<evidence type="ECO:0000313" key="6">
    <source>
        <dbReference type="Proteomes" id="UP000289738"/>
    </source>
</evidence>
<dbReference type="SUPFAM" id="SSF56219">
    <property type="entry name" value="DNase I-like"/>
    <property type="match status" value="1"/>
</dbReference>
<dbReference type="InterPro" id="IPR036397">
    <property type="entry name" value="RNaseH_sf"/>
</dbReference>
<feature type="domain" description="CCHC-type" evidence="3">
    <location>
        <begin position="269"/>
        <end position="284"/>
    </location>
</feature>
<feature type="compositionally biased region" description="Basic and acidic residues" evidence="2">
    <location>
        <begin position="83"/>
        <end position="92"/>
    </location>
</feature>
<evidence type="ECO:0000256" key="2">
    <source>
        <dbReference type="SAM" id="MobiDB-lite"/>
    </source>
</evidence>
<dbReference type="STRING" id="3818.A0A444YVC1"/>
<evidence type="ECO:0000313" key="5">
    <source>
        <dbReference type="EMBL" id="RYR05834.1"/>
    </source>
</evidence>
<dbReference type="Gene3D" id="3.30.420.10">
    <property type="entry name" value="Ribonuclease H-like superfamily/Ribonuclease H"/>
    <property type="match status" value="1"/>
</dbReference>
<dbReference type="PANTHER" id="PTHR31286">
    <property type="entry name" value="GLYCINE-RICH CELL WALL STRUCTURAL PROTEIN 1.8-LIKE"/>
    <property type="match status" value="1"/>
</dbReference>
<evidence type="ECO:0000259" key="3">
    <source>
        <dbReference type="PROSITE" id="PS50158"/>
    </source>
</evidence>
<dbReference type="GO" id="GO:0003676">
    <property type="term" value="F:nucleic acid binding"/>
    <property type="evidence" value="ECO:0007669"/>
    <property type="project" value="InterPro"/>
</dbReference>
<comment type="caution">
    <text evidence="5">The sequence shown here is derived from an EMBL/GenBank/DDBJ whole genome shotgun (WGS) entry which is preliminary data.</text>
</comment>
<protein>
    <recommendedName>
        <fullName evidence="7">CCHC-type domain-containing protein</fullName>
    </recommendedName>
</protein>
<feature type="domain" description="RNase H type-1" evidence="4">
    <location>
        <begin position="921"/>
        <end position="1051"/>
    </location>
</feature>
<sequence length="1083" mass="122340">MSEQRSARVSTQEDDLVQRSTKKVKTRGEVNLNHPPDCMDVVPVEERNIPLHKCSYKESLLTGPGLEGDHESSSIMDDEEPNPEDKWYKEDNDGVNGEEPFNPCPTIPVSKEEFEEWCKPWKNALMVKVLGKRVTFAFMEQRLRRDWEGKDEEDYTHALMEGPWMVAGHYLIVQRWRPFFLSETTEATKIAAWIRIPNLPIELYNHRFLWRVGSAIGNMLKIDRTTSIHSRGKFARICVEIDLAKQLVPRISVLGCELHLEYEGLYQICFSCGRYGHRSDQCSENTSTNKPPMDGDVAGSNPPVDRTAGHGDAQNRKPGSSQNQHNNDMHGNGHNTPDFGPWMMVKRFNNKKKIPMGQQQYHGNQRQIITINDERDGLSRRKDPIGSRFTALNEDNSEETRGSQENDEYVQKDIEDVGLKQTQAQNGLGKTPAVQKRILKHGAGKNPQNQKKVNPPPKGLPDPGGKPTHPRNKEKNPVPVSPNPKGLESQPKVYKGKDTDLEREGMELVVRDYMRRMEREKWEAFNSSKNAQMSLDQHAIRENMLFNSELTQFPTGDRSGGGEPLSNHVKQADVLMIEATSRDSKEEASSKGLSGKNSSPWLLTVVYGSPQRVTRRALWSSIESYARNVNLPWCLLGDFNAMLHNHEKRGGSSVNNQSACKEFQNCVSTCGLVDLGYSGWPFTWKRGDLAERLDRGLSNLEWQIAFPEAYGICSSWDNVKKNCIWRVGDGAHIRFWEHNWIPGVGSLSETTDQVSNNVNLSDMLIDFLDVSGQWDVRKLQESLPEDIVKKIVPISPPSPWKEADCIAWGPSSDDCFYARSVWRKLLPPNGINFFFNSSLHDWLTLNLTANKFWSCLFGVAISSIWYFRNKLVFNGEIVDATSASYQIRARVEEFLKVANSNLNPRNNQDTSGYLVRWSRPKGDCIKLNVDGSWYNHRSNAACGGVFRDSAGRYLKGFSGNLGNCSIMHAELWAIIHGLNIATRNGYQNLVVESDSAAAIDFIKNGSFPGHHCAPLIQDIRVLAARIQQVSWVHVFREANMVADQLAKKGQDLPLGLHIFDSIPSDISYTLLCDCIGTLRLRGT</sequence>
<dbReference type="InterPro" id="IPR002156">
    <property type="entry name" value="RNaseH_domain"/>
</dbReference>
<dbReference type="InterPro" id="IPR040256">
    <property type="entry name" value="At4g02000-like"/>
</dbReference>
<dbReference type="EMBL" id="SDMP01000016">
    <property type="protein sequence ID" value="RYR05834.1"/>
    <property type="molecule type" value="Genomic_DNA"/>
</dbReference>
<feature type="region of interest" description="Disordered" evidence="2">
    <location>
        <begin position="441"/>
        <end position="500"/>
    </location>
</feature>
<feature type="compositionally biased region" description="Basic and acidic residues" evidence="2">
    <location>
        <begin position="398"/>
        <end position="408"/>
    </location>
</feature>
<keyword evidence="6" id="KW-1185">Reference proteome</keyword>
<dbReference type="PROSITE" id="PS50158">
    <property type="entry name" value="ZF_CCHC"/>
    <property type="match status" value="1"/>
</dbReference>
<feature type="compositionally biased region" description="Polar residues" evidence="2">
    <location>
        <begin position="317"/>
        <end position="326"/>
    </location>
</feature>
<feature type="region of interest" description="Disordered" evidence="2">
    <location>
        <begin position="60"/>
        <end position="104"/>
    </location>
</feature>
<dbReference type="PANTHER" id="PTHR31286:SF99">
    <property type="entry name" value="DUF4283 DOMAIN-CONTAINING PROTEIN"/>
    <property type="match status" value="1"/>
</dbReference>
<dbReference type="PROSITE" id="PS50879">
    <property type="entry name" value="RNASE_H_1"/>
    <property type="match status" value="1"/>
</dbReference>
<dbReference type="InterPro" id="IPR001878">
    <property type="entry name" value="Znf_CCHC"/>
</dbReference>
<reference evidence="5 6" key="1">
    <citation type="submission" date="2019-01" db="EMBL/GenBank/DDBJ databases">
        <title>Sequencing of cultivated peanut Arachis hypogaea provides insights into genome evolution and oil improvement.</title>
        <authorList>
            <person name="Chen X."/>
        </authorList>
    </citation>
    <scope>NUCLEOTIDE SEQUENCE [LARGE SCALE GENOMIC DNA]</scope>
    <source>
        <strain evidence="6">cv. Fuhuasheng</strain>
        <tissue evidence="5">Leaves</tissue>
    </source>
</reference>
<name>A0A444YVC1_ARAHY</name>
<keyword evidence="1" id="KW-0479">Metal-binding</keyword>
<feature type="region of interest" description="Disordered" evidence="2">
    <location>
        <begin position="356"/>
        <end position="408"/>
    </location>
</feature>
<dbReference type="AlphaFoldDB" id="A0A444YVC1"/>
<proteinExistence type="predicted"/>
<dbReference type="Gene3D" id="3.60.10.10">
    <property type="entry name" value="Endonuclease/exonuclease/phosphatase"/>
    <property type="match status" value="1"/>
</dbReference>
<organism evidence="5 6">
    <name type="scientific">Arachis hypogaea</name>
    <name type="common">Peanut</name>
    <dbReference type="NCBI Taxonomy" id="3818"/>
    <lineage>
        <taxon>Eukaryota</taxon>
        <taxon>Viridiplantae</taxon>
        <taxon>Streptophyta</taxon>
        <taxon>Embryophyta</taxon>
        <taxon>Tracheophyta</taxon>
        <taxon>Spermatophyta</taxon>
        <taxon>Magnoliopsida</taxon>
        <taxon>eudicotyledons</taxon>
        <taxon>Gunneridae</taxon>
        <taxon>Pentapetalae</taxon>
        <taxon>rosids</taxon>
        <taxon>fabids</taxon>
        <taxon>Fabales</taxon>
        <taxon>Fabaceae</taxon>
        <taxon>Papilionoideae</taxon>
        <taxon>50 kb inversion clade</taxon>
        <taxon>dalbergioids sensu lato</taxon>
        <taxon>Dalbergieae</taxon>
        <taxon>Pterocarpus clade</taxon>
        <taxon>Arachis</taxon>
    </lineage>
</organism>
<dbReference type="InterPro" id="IPR044730">
    <property type="entry name" value="RNase_H-like_dom_plant"/>
</dbReference>
<feature type="compositionally biased region" description="Polar residues" evidence="2">
    <location>
        <begin position="357"/>
        <end position="370"/>
    </location>
</feature>
<dbReference type="CDD" id="cd06222">
    <property type="entry name" value="RNase_H_like"/>
    <property type="match status" value="1"/>
</dbReference>